<evidence type="ECO:0000313" key="3">
    <source>
        <dbReference type="Proteomes" id="UP000747542"/>
    </source>
</evidence>
<feature type="region of interest" description="Disordered" evidence="1">
    <location>
        <begin position="1"/>
        <end position="43"/>
    </location>
</feature>
<name>A0A8J5JZ30_HOMAM</name>
<proteinExistence type="predicted"/>
<dbReference type="EMBL" id="JAHLQT010028178">
    <property type="protein sequence ID" value="KAG7162024.1"/>
    <property type="molecule type" value="Genomic_DNA"/>
</dbReference>
<keyword evidence="3" id="KW-1185">Reference proteome</keyword>
<accession>A0A8J5JZ30</accession>
<protein>
    <submittedName>
        <fullName evidence="2">Uncharacterized protein</fullName>
    </submittedName>
</protein>
<dbReference type="AlphaFoldDB" id="A0A8J5JZ30"/>
<organism evidence="2 3">
    <name type="scientific">Homarus americanus</name>
    <name type="common">American lobster</name>
    <dbReference type="NCBI Taxonomy" id="6706"/>
    <lineage>
        <taxon>Eukaryota</taxon>
        <taxon>Metazoa</taxon>
        <taxon>Ecdysozoa</taxon>
        <taxon>Arthropoda</taxon>
        <taxon>Crustacea</taxon>
        <taxon>Multicrustacea</taxon>
        <taxon>Malacostraca</taxon>
        <taxon>Eumalacostraca</taxon>
        <taxon>Eucarida</taxon>
        <taxon>Decapoda</taxon>
        <taxon>Pleocyemata</taxon>
        <taxon>Astacidea</taxon>
        <taxon>Nephropoidea</taxon>
        <taxon>Nephropidae</taxon>
        <taxon>Homarus</taxon>
    </lineage>
</organism>
<sequence length="69" mass="7394">MTHSPGVDDSPSDSLDDSPSVDDSPSDSLDDSPSVDDTPSDSLDDSMVLMIHLMLMIPMVTHLKLHDSP</sequence>
<evidence type="ECO:0000256" key="1">
    <source>
        <dbReference type="SAM" id="MobiDB-lite"/>
    </source>
</evidence>
<evidence type="ECO:0000313" key="2">
    <source>
        <dbReference type="EMBL" id="KAG7162024.1"/>
    </source>
</evidence>
<feature type="compositionally biased region" description="Acidic residues" evidence="1">
    <location>
        <begin position="10"/>
        <end position="43"/>
    </location>
</feature>
<reference evidence="2" key="1">
    <citation type="journal article" date="2021" name="Sci. Adv.">
        <title>The American lobster genome reveals insights on longevity, neural, and immune adaptations.</title>
        <authorList>
            <person name="Polinski J.M."/>
            <person name="Zimin A.V."/>
            <person name="Clark K.F."/>
            <person name="Kohn A.B."/>
            <person name="Sadowski N."/>
            <person name="Timp W."/>
            <person name="Ptitsyn A."/>
            <person name="Khanna P."/>
            <person name="Romanova D.Y."/>
            <person name="Williams P."/>
            <person name="Greenwood S.J."/>
            <person name="Moroz L.L."/>
            <person name="Walt D.R."/>
            <person name="Bodnar A.G."/>
        </authorList>
    </citation>
    <scope>NUCLEOTIDE SEQUENCE</scope>
    <source>
        <strain evidence="2">GMGI-L3</strain>
    </source>
</reference>
<comment type="caution">
    <text evidence="2">The sequence shown here is derived from an EMBL/GenBank/DDBJ whole genome shotgun (WGS) entry which is preliminary data.</text>
</comment>
<dbReference type="Proteomes" id="UP000747542">
    <property type="component" value="Unassembled WGS sequence"/>
</dbReference>
<gene>
    <name evidence="2" type="ORF">Hamer_G022534</name>
</gene>